<feature type="signal peptide" evidence="1">
    <location>
        <begin position="1"/>
        <end position="21"/>
    </location>
</feature>
<protein>
    <recommendedName>
        <fullName evidence="4">DUF2066 domain-containing protein</fullName>
    </recommendedName>
</protein>
<dbReference type="AlphaFoldDB" id="A0A1T4RBN0"/>
<dbReference type="RefSeq" id="WP_078791019.1">
    <property type="nucleotide sequence ID" value="NZ_FUWR01000019.1"/>
</dbReference>
<proteinExistence type="predicted"/>
<gene>
    <name evidence="2" type="ORF">SAMN02745119_02791</name>
</gene>
<keyword evidence="3" id="KW-1185">Reference proteome</keyword>
<organism evidence="2 3">
    <name type="scientific">Trichlorobacter thiogenes</name>
    <dbReference type="NCBI Taxonomy" id="115783"/>
    <lineage>
        <taxon>Bacteria</taxon>
        <taxon>Pseudomonadati</taxon>
        <taxon>Thermodesulfobacteriota</taxon>
        <taxon>Desulfuromonadia</taxon>
        <taxon>Geobacterales</taxon>
        <taxon>Geobacteraceae</taxon>
        <taxon>Trichlorobacter</taxon>
    </lineage>
</organism>
<accession>A0A1T4RBN0</accession>
<dbReference type="STRING" id="115783.SAMN02745119_02791"/>
<dbReference type="EMBL" id="FUWR01000019">
    <property type="protein sequence ID" value="SKA13472.1"/>
    <property type="molecule type" value="Genomic_DNA"/>
</dbReference>
<evidence type="ECO:0000313" key="3">
    <source>
        <dbReference type="Proteomes" id="UP000190102"/>
    </source>
</evidence>
<dbReference type="Proteomes" id="UP000190102">
    <property type="component" value="Unassembled WGS sequence"/>
</dbReference>
<reference evidence="3" key="1">
    <citation type="submission" date="2017-02" db="EMBL/GenBank/DDBJ databases">
        <authorList>
            <person name="Varghese N."/>
            <person name="Submissions S."/>
        </authorList>
    </citation>
    <scope>NUCLEOTIDE SEQUENCE [LARGE SCALE GENOMIC DNA]</scope>
    <source>
        <strain evidence="3">ATCC BAA-34</strain>
    </source>
</reference>
<feature type="chain" id="PRO_5012775241" description="DUF2066 domain-containing protein" evidence="1">
    <location>
        <begin position="22"/>
        <end position="376"/>
    </location>
</feature>
<dbReference type="OrthoDB" id="5445422at2"/>
<evidence type="ECO:0000313" key="2">
    <source>
        <dbReference type="EMBL" id="SKA13472.1"/>
    </source>
</evidence>
<evidence type="ECO:0000256" key="1">
    <source>
        <dbReference type="SAM" id="SignalP"/>
    </source>
</evidence>
<keyword evidence="1" id="KW-0732">Signal</keyword>
<sequence>MKRIIILALTALLALSSLAGADQFTATGRGMSEEAAVVNGLNSAIDMAVKQILDEDTVKKNKQKIAGALKGKTRKLARLVQKGEPEFTGAGYELQLTADVNLKALENEINALGLMQDAMGNPRIMVLYNPNLPQGATLGSTRADLEAFFDNSYGAIVEVLADKGFDVIDKASAQKFSVQVAETHEMDLDTNKAALYGLKYHADLVLYYQTVGVGRQGYWNYTGGAAKIFLRAQLINPSTSRVVASKDVESSSHAGTLQEALYRSAKDVGHKISNVMIDSIKKSWKREKSGAGTFIIVLDGVAEVDDVASFKDALKVVPGMENIRERESGGGKTTLEIKSGSSSEAVKSAINKTGKQLGWTLKLIRSEGARSTWKRQ</sequence>
<name>A0A1T4RBN0_9BACT</name>
<evidence type="ECO:0008006" key="4">
    <source>
        <dbReference type="Google" id="ProtNLM"/>
    </source>
</evidence>